<reference evidence="1" key="1">
    <citation type="journal article" date="2011" name="PLoS Biol.">
        <title>Gene gain and loss during evolution of obligate parasitism in the white rust pathogen of Arabidopsis thaliana.</title>
        <authorList>
            <person name="Kemen E."/>
            <person name="Gardiner A."/>
            <person name="Schultz-Larsen T."/>
            <person name="Kemen A.C."/>
            <person name="Balmuth A.L."/>
            <person name="Robert-Seilaniantz A."/>
            <person name="Bailey K."/>
            <person name="Holub E."/>
            <person name="Studholme D.J."/>
            <person name="Maclean D."/>
            <person name="Jones J.D."/>
        </authorList>
    </citation>
    <scope>NUCLEOTIDE SEQUENCE</scope>
</reference>
<evidence type="ECO:0000313" key="1">
    <source>
        <dbReference type="EMBL" id="CCA14176.1"/>
    </source>
</evidence>
<reference evidence="1" key="2">
    <citation type="submission" date="2011-02" db="EMBL/GenBank/DDBJ databases">
        <authorList>
            <person name="MacLean D."/>
        </authorList>
    </citation>
    <scope>NUCLEOTIDE SEQUENCE</scope>
</reference>
<name>F0VZE6_9STRA</name>
<dbReference type="AlphaFoldDB" id="F0VZE6"/>
<dbReference type="EMBL" id="FR824047">
    <property type="protein sequence ID" value="CCA14176.1"/>
    <property type="molecule type" value="Genomic_DNA"/>
</dbReference>
<dbReference type="HOGENOM" id="CLU_2125689_0_0_1"/>
<sequence length="114" mass="13018">MDSAVVPDDIEHTSDEQETFQHLEPLINKIPKESERKNAEYKVKATLMDISLLKNYLLDINARRWSFVQLAVAGHVSREHPWANVSALPFTCKSQFSCAFFILHSGGIDLIEQF</sequence>
<gene>
    <name evidence="1" type="primary">AlNc14C2G284</name>
    <name evidence="1" type="ORF">ALNC14_003190</name>
</gene>
<organism evidence="1">
    <name type="scientific">Albugo laibachii Nc14</name>
    <dbReference type="NCBI Taxonomy" id="890382"/>
    <lineage>
        <taxon>Eukaryota</taxon>
        <taxon>Sar</taxon>
        <taxon>Stramenopiles</taxon>
        <taxon>Oomycota</taxon>
        <taxon>Peronosporomycetes</taxon>
        <taxon>Albuginales</taxon>
        <taxon>Albuginaceae</taxon>
        <taxon>Albugo</taxon>
    </lineage>
</organism>
<proteinExistence type="predicted"/>
<protein>
    <submittedName>
        <fullName evidence="1">AlNc14C2G284 protein</fullName>
    </submittedName>
</protein>
<accession>F0VZE6</accession>